<proteinExistence type="predicted"/>
<organism evidence="2 3">
    <name type="scientific">Pseudomonas syringae pv. persicae</name>
    <dbReference type="NCBI Taxonomy" id="237306"/>
    <lineage>
        <taxon>Bacteria</taxon>
        <taxon>Pseudomonadati</taxon>
        <taxon>Pseudomonadota</taxon>
        <taxon>Gammaproteobacteria</taxon>
        <taxon>Pseudomonadales</taxon>
        <taxon>Pseudomonadaceae</taxon>
        <taxon>Pseudomonas</taxon>
    </lineage>
</organism>
<protein>
    <submittedName>
        <fullName evidence="2">Uncharacterized protein</fullName>
    </submittedName>
</protein>
<evidence type="ECO:0000313" key="3">
    <source>
        <dbReference type="Proteomes" id="UP000281604"/>
    </source>
</evidence>
<dbReference type="EMBL" id="RBQE01000336">
    <property type="protein sequence ID" value="RMP04202.1"/>
    <property type="molecule type" value="Genomic_DNA"/>
</dbReference>
<evidence type="ECO:0000256" key="1">
    <source>
        <dbReference type="SAM" id="MobiDB-lite"/>
    </source>
</evidence>
<dbReference type="Proteomes" id="UP000281604">
    <property type="component" value="Unassembled WGS sequence"/>
</dbReference>
<comment type="caution">
    <text evidence="2">The sequence shown here is derived from an EMBL/GenBank/DDBJ whole genome shotgun (WGS) entry which is preliminary data.</text>
</comment>
<reference evidence="2 3" key="1">
    <citation type="submission" date="2018-08" db="EMBL/GenBank/DDBJ databases">
        <title>Recombination of ecologically and evolutionarily significant loci maintains genetic cohesion in the Pseudomonas syringae species complex.</title>
        <authorList>
            <person name="Dillon M."/>
            <person name="Thakur S."/>
            <person name="Almeida R.N.D."/>
            <person name="Weir B.S."/>
            <person name="Guttman D.S."/>
        </authorList>
    </citation>
    <scope>NUCLEOTIDE SEQUENCE [LARGE SCALE GENOMIC DNA]</scope>
    <source>
        <strain evidence="2 3">ICMP 3706</strain>
    </source>
</reference>
<gene>
    <name evidence="2" type="ORF">ALQ30_200122</name>
</gene>
<dbReference type="AlphaFoldDB" id="A0A3M4ABN0"/>
<accession>A0A3M4ABN0</accession>
<evidence type="ECO:0000313" key="2">
    <source>
        <dbReference type="EMBL" id="RMP04202.1"/>
    </source>
</evidence>
<sequence>MVAFIDMSRITPASIGSLSLRLSSDVAPSRSAPFSRCAMKRAVADVAPPSDNANTEAPDAVRRGAASACTEMNMSALDLCANSTRLRSGTKKSSLRTKRTSKPFSRFKRLASNWAIDSTTSFSRSPRDPTAPGSLPP</sequence>
<feature type="region of interest" description="Disordered" evidence="1">
    <location>
        <begin position="118"/>
        <end position="137"/>
    </location>
</feature>
<name>A0A3M4ABN0_9PSED</name>